<accession>A0AA88IQQ5</accession>
<dbReference type="Proteomes" id="UP001187531">
    <property type="component" value="Unassembled WGS sequence"/>
</dbReference>
<dbReference type="EMBL" id="JAVRJZ010000003">
    <property type="protein sequence ID" value="KAK2724982.1"/>
    <property type="molecule type" value="Genomic_DNA"/>
</dbReference>
<reference evidence="2" key="1">
    <citation type="submission" date="2023-07" db="EMBL/GenBank/DDBJ databases">
        <title>Chromosome-level genome assembly of Artemia franciscana.</title>
        <authorList>
            <person name="Jo E."/>
        </authorList>
    </citation>
    <scope>NUCLEOTIDE SEQUENCE</scope>
    <source>
        <tissue evidence="2">Whole body</tissue>
    </source>
</reference>
<comment type="caution">
    <text evidence="2">The sequence shown here is derived from an EMBL/GenBank/DDBJ whole genome shotgun (WGS) entry which is preliminary data.</text>
</comment>
<sequence length="343" mass="39395">MLKHCVSSPHAKSQKMSAADSGRLAAYNLYQQVDGFTKTLPQSEVFSIVVQQQLRSLIRRLLVFESNLREEQKKIMNALETKDRELAEQKIQIDILEKKNRELFECLERKSGSGRKRTQSVPNLKQLDSNVRRLVMKYESSDFRRLDNPYKGSSTDVNEMVKGIETVNDENLQPVADILTKDITNLKICNGENTNSSKRKCDEFKREPFKVNDEKENIDLLATEKQTVAPNKQVFSKKCFRDITNLNALGEKSDTKITNKLDVDKQKIISLSKIPEKPKRKLNTTYDRFLEVTGLVQKSILSPSRVQKRKLKRNHVILKCNVSPALSRLVKEKLGRTINDSEV</sequence>
<proteinExistence type="predicted"/>
<organism evidence="2 3">
    <name type="scientific">Artemia franciscana</name>
    <name type="common">Brine shrimp</name>
    <name type="synonym">Artemia sanfranciscana</name>
    <dbReference type="NCBI Taxonomy" id="6661"/>
    <lineage>
        <taxon>Eukaryota</taxon>
        <taxon>Metazoa</taxon>
        <taxon>Ecdysozoa</taxon>
        <taxon>Arthropoda</taxon>
        <taxon>Crustacea</taxon>
        <taxon>Branchiopoda</taxon>
        <taxon>Anostraca</taxon>
        <taxon>Artemiidae</taxon>
        <taxon>Artemia</taxon>
    </lineage>
</organism>
<evidence type="ECO:0000313" key="3">
    <source>
        <dbReference type="Proteomes" id="UP001187531"/>
    </source>
</evidence>
<feature type="coiled-coil region" evidence="1">
    <location>
        <begin position="54"/>
        <end position="99"/>
    </location>
</feature>
<evidence type="ECO:0000313" key="2">
    <source>
        <dbReference type="EMBL" id="KAK2724982.1"/>
    </source>
</evidence>
<gene>
    <name evidence="2" type="ORF">QYM36_001437</name>
</gene>
<protein>
    <submittedName>
        <fullName evidence="2">Uncharacterized protein</fullName>
    </submittedName>
</protein>
<keyword evidence="1" id="KW-0175">Coiled coil</keyword>
<name>A0AA88IQQ5_ARTSF</name>
<dbReference type="AlphaFoldDB" id="A0AA88IQQ5"/>
<evidence type="ECO:0000256" key="1">
    <source>
        <dbReference type="SAM" id="Coils"/>
    </source>
</evidence>
<keyword evidence="3" id="KW-1185">Reference proteome</keyword>